<evidence type="ECO:0000256" key="2">
    <source>
        <dbReference type="SAM" id="SignalP"/>
    </source>
</evidence>
<dbReference type="STRING" id="339671.Asuc_0398"/>
<keyword evidence="2" id="KW-0732">Signal</keyword>
<name>A6VLC9_ACTSZ</name>
<dbReference type="AlphaFoldDB" id="A6VLC9"/>
<feature type="chain" id="PRO_5002701895" description="Lipoprotein" evidence="2">
    <location>
        <begin position="25"/>
        <end position="124"/>
    </location>
</feature>
<proteinExistence type="predicted"/>
<protein>
    <recommendedName>
        <fullName evidence="5">Lipoprotein</fullName>
    </recommendedName>
</protein>
<organism evidence="3 4">
    <name type="scientific">Actinobacillus succinogenes (strain ATCC 55618 / DSM 22257 / CCUG 43843 / 130Z)</name>
    <dbReference type="NCBI Taxonomy" id="339671"/>
    <lineage>
        <taxon>Bacteria</taxon>
        <taxon>Pseudomonadati</taxon>
        <taxon>Pseudomonadota</taxon>
        <taxon>Gammaproteobacteria</taxon>
        <taxon>Pasteurellales</taxon>
        <taxon>Pasteurellaceae</taxon>
        <taxon>Actinobacillus</taxon>
    </lineage>
</organism>
<feature type="region of interest" description="Disordered" evidence="1">
    <location>
        <begin position="60"/>
        <end position="79"/>
    </location>
</feature>
<evidence type="ECO:0000256" key="1">
    <source>
        <dbReference type="SAM" id="MobiDB-lite"/>
    </source>
</evidence>
<gene>
    <name evidence="3" type="ordered locus">Asuc_0398</name>
</gene>
<dbReference type="KEGG" id="asu:Asuc_0398"/>
<sequence>MKMNKSFYICVTACLFVFSTSVFSASPQSQELVPRQGMSPLDKAKVHSVQAQNWAKMGKSGYDAEEVTERTTEGSSVSGIGSKSCVTNIGTTTATSGVSSGKYGPSKNSDNIVIIKGDVVSLCK</sequence>
<evidence type="ECO:0008006" key="5">
    <source>
        <dbReference type="Google" id="ProtNLM"/>
    </source>
</evidence>
<evidence type="ECO:0000313" key="4">
    <source>
        <dbReference type="Proteomes" id="UP000001114"/>
    </source>
</evidence>
<dbReference type="HOGENOM" id="CLU_161819_0_0_6"/>
<reference evidence="4" key="1">
    <citation type="journal article" date="2010" name="BMC Genomics">
        <title>A genomic perspective on the potential of Actinobacillus succinogenes for industrial succinate production.</title>
        <authorList>
            <person name="McKinlay J.B."/>
            <person name="Laivenieks M."/>
            <person name="Schindler B.D."/>
            <person name="McKinlay A.A."/>
            <person name="Siddaramappa S."/>
            <person name="Challacombe J.F."/>
            <person name="Lowry S.R."/>
            <person name="Clum A."/>
            <person name="Lapidus A.L."/>
            <person name="Burkhart K.B."/>
            <person name="Harkins V."/>
            <person name="Vieille C."/>
        </authorList>
    </citation>
    <scope>NUCLEOTIDE SEQUENCE [LARGE SCALE GENOMIC DNA]</scope>
    <source>
        <strain evidence="4">ATCC 55618 / DSM 22257 / CCUG 43843 / 130Z</strain>
    </source>
</reference>
<dbReference type="Proteomes" id="UP000001114">
    <property type="component" value="Chromosome"/>
</dbReference>
<evidence type="ECO:0000313" key="3">
    <source>
        <dbReference type="EMBL" id="ABR73776.1"/>
    </source>
</evidence>
<accession>A6VLC9</accession>
<dbReference type="EMBL" id="CP000746">
    <property type="protein sequence ID" value="ABR73776.1"/>
    <property type="molecule type" value="Genomic_DNA"/>
</dbReference>
<dbReference type="OrthoDB" id="5685677at2"/>
<feature type="signal peptide" evidence="2">
    <location>
        <begin position="1"/>
        <end position="24"/>
    </location>
</feature>
<dbReference type="eggNOG" id="ENOG5031M38">
    <property type="taxonomic scope" value="Bacteria"/>
</dbReference>
<keyword evidence="4" id="KW-1185">Reference proteome</keyword>